<keyword evidence="6 7" id="KW-0472">Membrane</keyword>
<dbReference type="RefSeq" id="WP_062664820.1">
    <property type="nucleotide sequence ID" value="NZ_FIZX01000002.1"/>
</dbReference>
<name>A0A128F8G5_9GAMM</name>
<comment type="similarity">
    <text evidence="2">Belongs to the UPF0324 family.</text>
</comment>
<dbReference type="STRING" id="1796497.GCE9029_03311"/>
<feature type="transmembrane region" description="Helical" evidence="7">
    <location>
        <begin position="259"/>
        <end position="280"/>
    </location>
</feature>
<evidence type="ECO:0000256" key="6">
    <source>
        <dbReference type="ARBA" id="ARBA00023136"/>
    </source>
</evidence>
<evidence type="ECO:0000313" key="8">
    <source>
        <dbReference type="EMBL" id="CZF82581.1"/>
    </source>
</evidence>
<proteinExistence type="inferred from homology"/>
<keyword evidence="3" id="KW-1003">Cell membrane</keyword>
<feature type="transmembrane region" description="Helical" evidence="7">
    <location>
        <begin position="292"/>
        <end position="310"/>
    </location>
</feature>
<dbReference type="GO" id="GO:0005886">
    <property type="term" value="C:plasma membrane"/>
    <property type="evidence" value="ECO:0007669"/>
    <property type="project" value="UniProtKB-SubCell"/>
</dbReference>
<feature type="transmembrane region" description="Helical" evidence="7">
    <location>
        <begin position="21"/>
        <end position="39"/>
    </location>
</feature>
<keyword evidence="5 7" id="KW-1133">Transmembrane helix</keyword>
<organism evidence="8 9">
    <name type="scientific">Grimontia celer</name>
    <dbReference type="NCBI Taxonomy" id="1796497"/>
    <lineage>
        <taxon>Bacteria</taxon>
        <taxon>Pseudomonadati</taxon>
        <taxon>Pseudomonadota</taxon>
        <taxon>Gammaproteobacteria</taxon>
        <taxon>Vibrionales</taxon>
        <taxon>Vibrionaceae</taxon>
        <taxon>Grimontia</taxon>
    </lineage>
</organism>
<evidence type="ECO:0000256" key="1">
    <source>
        <dbReference type="ARBA" id="ARBA00004651"/>
    </source>
</evidence>
<dbReference type="EMBL" id="FIZX01000002">
    <property type="protein sequence ID" value="CZF82581.1"/>
    <property type="molecule type" value="Genomic_DNA"/>
</dbReference>
<evidence type="ECO:0000313" key="9">
    <source>
        <dbReference type="Proteomes" id="UP000071641"/>
    </source>
</evidence>
<accession>A0A128F8G5</accession>
<protein>
    <recommendedName>
        <fullName evidence="10">Sulfate exporter family transporter</fullName>
    </recommendedName>
</protein>
<feature type="transmembrane region" description="Helical" evidence="7">
    <location>
        <begin position="132"/>
        <end position="153"/>
    </location>
</feature>
<comment type="subcellular location">
    <subcellularLocation>
        <location evidence="1">Cell membrane</location>
        <topology evidence="1">Multi-pass membrane protein</topology>
    </subcellularLocation>
</comment>
<feature type="transmembrane region" description="Helical" evidence="7">
    <location>
        <begin position="165"/>
        <end position="188"/>
    </location>
</feature>
<evidence type="ECO:0000256" key="5">
    <source>
        <dbReference type="ARBA" id="ARBA00022989"/>
    </source>
</evidence>
<dbReference type="PANTHER" id="PTHR30106:SF2">
    <property type="entry name" value="UPF0324 INNER MEMBRANE PROTEIN YEIH"/>
    <property type="match status" value="1"/>
</dbReference>
<evidence type="ECO:0000256" key="3">
    <source>
        <dbReference type="ARBA" id="ARBA00022475"/>
    </source>
</evidence>
<dbReference type="Proteomes" id="UP000071641">
    <property type="component" value="Unassembled WGS sequence"/>
</dbReference>
<dbReference type="InterPro" id="IPR018383">
    <property type="entry name" value="UPF0324_pro"/>
</dbReference>
<evidence type="ECO:0008006" key="10">
    <source>
        <dbReference type="Google" id="ProtNLM"/>
    </source>
</evidence>
<feature type="transmembrane region" description="Helical" evidence="7">
    <location>
        <begin position="322"/>
        <end position="342"/>
    </location>
</feature>
<reference evidence="9" key="1">
    <citation type="submission" date="2016-02" db="EMBL/GenBank/DDBJ databases">
        <authorList>
            <person name="Rodrigo-Torres Lidia"/>
            <person name="Arahal R.David."/>
        </authorList>
    </citation>
    <scope>NUCLEOTIDE SEQUENCE [LARGE SCALE GENOMIC DNA]</scope>
    <source>
        <strain evidence="9">CECT 9029</strain>
    </source>
</reference>
<evidence type="ECO:0000256" key="7">
    <source>
        <dbReference type="SAM" id="Phobius"/>
    </source>
</evidence>
<dbReference type="OrthoDB" id="9805703at2"/>
<feature type="transmembrane region" description="Helical" evidence="7">
    <location>
        <begin position="98"/>
        <end position="120"/>
    </location>
</feature>
<keyword evidence="9" id="KW-1185">Reference proteome</keyword>
<sequence length="343" mass="36561">MQSQLRQRLPDWQSLSQSARTLAPGLLLSVTVAAAATFLAAHYGAPQMLFALLLGIAFHFLADDSKCQAGVEFAAKKVLRFGVALLGLRITVEEMTSLGWEVLVWVALGIALTITIGMLVAKILGRRIQFGVLTGGSVAICGASAALAISAVLPKHPFSERNTLFTVIAVTAFSTIAMVIYPIFVNLLGFDDRLAGIFIGGTIHDVAQVVGAGYSISPQAGEFATITKLLRVALLVPVILVISLYFRSHPDKDSEKADIPLLPFFVIGFCICVAINSAHILPVGVTNTLSGLSSWCLVSAVAALGIKTSVKKLFTIGYEPILMVVIETVAIAAWVLVGIYWFF</sequence>
<dbReference type="Pfam" id="PF03601">
    <property type="entry name" value="Cons_hypoth698"/>
    <property type="match status" value="1"/>
</dbReference>
<gene>
    <name evidence="8" type="ORF">GCE9029_03311</name>
</gene>
<dbReference type="AlphaFoldDB" id="A0A128F8G5"/>
<keyword evidence="4 7" id="KW-0812">Transmembrane</keyword>
<dbReference type="PANTHER" id="PTHR30106">
    <property type="entry name" value="INNER MEMBRANE PROTEIN YEIH-RELATED"/>
    <property type="match status" value="1"/>
</dbReference>
<evidence type="ECO:0000256" key="2">
    <source>
        <dbReference type="ARBA" id="ARBA00007977"/>
    </source>
</evidence>
<evidence type="ECO:0000256" key="4">
    <source>
        <dbReference type="ARBA" id="ARBA00022692"/>
    </source>
</evidence>
<feature type="transmembrane region" description="Helical" evidence="7">
    <location>
        <begin position="229"/>
        <end position="247"/>
    </location>
</feature>